<name>A0A212J5I8_9BACT</name>
<organism evidence="2">
    <name type="scientific">uncultured Dysgonomonas sp</name>
    <dbReference type="NCBI Taxonomy" id="206096"/>
    <lineage>
        <taxon>Bacteria</taxon>
        <taxon>Pseudomonadati</taxon>
        <taxon>Bacteroidota</taxon>
        <taxon>Bacteroidia</taxon>
        <taxon>Bacteroidales</taxon>
        <taxon>Dysgonomonadaceae</taxon>
        <taxon>Dysgonomonas</taxon>
        <taxon>environmental samples</taxon>
    </lineage>
</organism>
<dbReference type="AlphaFoldDB" id="A0A212J5I8"/>
<proteinExistence type="predicted"/>
<evidence type="ECO:0000256" key="1">
    <source>
        <dbReference type="SAM" id="MobiDB-lite"/>
    </source>
</evidence>
<evidence type="ECO:0000313" key="2">
    <source>
        <dbReference type="EMBL" id="SBV94731.1"/>
    </source>
</evidence>
<sequence>MCVSDGNTVVLLDADNTQQKIRLHGIDAPENRQPYGDKSKNIPPSPICSIE</sequence>
<protein>
    <submittedName>
        <fullName evidence="2">Uncharacterized protein</fullName>
    </submittedName>
</protein>
<dbReference type="SUPFAM" id="SSF50199">
    <property type="entry name" value="Staphylococcal nuclease"/>
    <property type="match status" value="1"/>
</dbReference>
<feature type="compositionally biased region" description="Basic and acidic residues" evidence="1">
    <location>
        <begin position="26"/>
        <end position="40"/>
    </location>
</feature>
<dbReference type="Gene3D" id="2.40.50.90">
    <property type="match status" value="1"/>
</dbReference>
<gene>
    <name evidence="2" type="ORF">KL86DYS2_10781</name>
</gene>
<dbReference type="InterPro" id="IPR035437">
    <property type="entry name" value="SNase_OB-fold_sf"/>
</dbReference>
<dbReference type="EMBL" id="FLUL01000001">
    <property type="protein sequence ID" value="SBV94731.1"/>
    <property type="molecule type" value="Genomic_DNA"/>
</dbReference>
<accession>A0A212J5I8</accession>
<feature type="region of interest" description="Disordered" evidence="1">
    <location>
        <begin position="26"/>
        <end position="51"/>
    </location>
</feature>
<reference evidence="2" key="1">
    <citation type="submission" date="2016-04" db="EMBL/GenBank/DDBJ databases">
        <authorList>
            <person name="Evans L.H."/>
            <person name="Alamgir A."/>
            <person name="Owens N."/>
            <person name="Weber N.D."/>
            <person name="Virtaneva K."/>
            <person name="Barbian K."/>
            <person name="Babar A."/>
            <person name="Rosenke K."/>
        </authorList>
    </citation>
    <scope>NUCLEOTIDE SEQUENCE</scope>
    <source>
        <strain evidence="2">86-2</strain>
    </source>
</reference>